<evidence type="ECO:0000313" key="2">
    <source>
        <dbReference type="EMBL" id="RLE07082.1"/>
    </source>
</evidence>
<dbReference type="EMBL" id="QMPZ01000198">
    <property type="protein sequence ID" value="RLE07082.1"/>
    <property type="molecule type" value="Genomic_DNA"/>
</dbReference>
<accession>A0A497E4A6</accession>
<comment type="caution">
    <text evidence="2">The sequence shown here is derived from an EMBL/GenBank/DDBJ whole genome shotgun (WGS) entry which is preliminary data.</text>
</comment>
<reference evidence="2 3" key="1">
    <citation type="submission" date="2018-06" db="EMBL/GenBank/DDBJ databases">
        <title>Extensive metabolic versatility and redundancy in microbially diverse, dynamic hydrothermal sediments.</title>
        <authorList>
            <person name="Dombrowski N."/>
            <person name="Teske A."/>
            <person name="Baker B.J."/>
        </authorList>
    </citation>
    <scope>NUCLEOTIDE SEQUENCE [LARGE SCALE GENOMIC DNA]</scope>
    <source>
        <strain evidence="2">B47_G16</strain>
    </source>
</reference>
<dbReference type="Pfam" id="PF26154">
    <property type="entry name" value="DUF8042"/>
    <property type="match status" value="1"/>
</dbReference>
<name>A0A497E4A6_UNCAE</name>
<protein>
    <recommendedName>
        <fullName evidence="1">DUF8042 domain-containing protein</fullName>
    </recommendedName>
</protein>
<dbReference type="AlphaFoldDB" id="A0A497E4A6"/>
<evidence type="ECO:0000313" key="3">
    <source>
        <dbReference type="Proteomes" id="UP000279422"/>
    </source>
</evidence>
<evidence type="ECO:0000259" key="1">
    <source>
        <dbReference type="Pfam" id="PF26154"/>
    </source>
</evidence>
<sequence length="207" mass="24351">MKIVIDGYEDLVMPEGDETLGQLLVELEKWIKDNKRVIVQIRLEGKPLSKKEKEALLQKKVSEFKVLELFTANPWQWAISSLSQMREYLPEIAMDMEKVSLLIQKGDYKKAFSLLDSCINLWNWVNENLEKIEKTFALDYTQILFKRGRLIDKIREFLELIEETNRALKNSDFLTVADILEYELAPRIREEQEIVGEIAELLKQQMN</sequence>
<proteinExistence type="predicted"/>
<dbReference type="Proteomes" id="UP000279422">
    <property type="component" value="Unassembled WGS sequence"/>
</dbReference>
<gene>
    <name evidence="2" type="ORF">DRJ00_08745</name>
</gene>
<feature type="domain" description="DUF8042" evidence="1">
    <location>
        <begin position="82"/>
        <end position="190"/>
    </location>
</feature>
<organism evidence="2 3">
    <name type="scientific">Aerophobetes bacterium</name>
    <dbReference type="NCBI Taxonomy" id="2030807"/>
    <lineage>
        <taxon>Bacteria</taxon>
        <taxon>Candidatus Aerophobota</taxon>
    </lineage>
</organism>
<dbReference type="InterPro" id="IPR058355">
    <property type="entry name" value="DUF8042"/>
</dbReference>